<protein>
    <submittedName>
        <fullName evidence="2">Glycosyl hydrolase</fullName>
    </submittedName>
</protein>
<keyword evidence="2" id="KW-0378">Hydrolase</keyword>
<evidence type="ECO:0000313" key="3">
    <source>
        <dbReference type="Proteomes" id="UP000036908"/>
    </source>
</evidence>
<dbReference type="EMBL" id="JSVA01000001">
    <property type="protein sequence ID" value="KOF04589.1"/>
    <property type="molecule type" value="Genomic_DNA"/>
</dbReference>
<evidence type="ECO:0000256" key="1">
    <source>
        <dbReference type="SAM" id="SignalP"/>
    </source>
</evidence>
<dbReference type="PATRIC" id="fig|1566026.4.peg.121"/>
<evidence type="ECO:0000313" key="2">
    <source>
        <dbReference type="EMBL" id="KOF04589.1"/>
    </source>
</evidence>
<dbReference type="GO" id="GO:0010411">
    <property type="term" value="P:xyloglucan metabolic process"/>
    <property type="evidence" value="ECO:0007669"/>
    <property type="project" value="TreeGrafter"/>
</dbReference>
<sequence length="1104" mass="121663">MKHLNFFKALCFSMAFLLISANSFAQRNKKEQTKTEIDDPLKGISLGTLKFRSVGPALTSGRIADIAVNPSNHSEFYVGAAAGGVWKTTNAGTTFTPIFDGQGSYSIGTVEIDPNNHNVVWVGTGENNNQRSVSYGDGVYKSEDGGSSWKNMGLKNSEHIGMIAIDPRNSDVVYVAAYGPVWSAGGDRGLYKTTDGGENWEKVLEISEHTGVNEVHFDPRNPDILYATAHQRRRRQWTYLGGGPESGIYRSMDAGKSWEKINRGLPGVDKGRIGMAISPANPEVLYAVVEAQSGQGGFFRSTNRGASWQKMSSTSSSGNYYQEIVADPVHVGRVYLLDTFTQITEDGGKTFSGLGEKSKHWDNHALWIDPNNTNHLLQGSDGGVYESFDRGENWKFFSNLPVTQFYKVSVDNEYPFYNIMGGTQDNYSLHGPSQTLSRHGIVSSDWIVTQGGDGFESVPDPEDPNIIYSQSQNGGIVRFDRKSGEAVSIQPKPRKDERQYNFNWDSPLMISPHDHKTVYFGGNKLFKSTDRGDSWEVISGELDQDIDRNLLPIMGKIWPMDAVAKNGSTSRYGAAVSLDESRLQEGLLYVGTDDGQINITEDGGKNWRKINRFSGVPENTYVYDLIASKHDVNTVYAAFNNHKSGDFNPYVYKSNDKGKTWTSISSNLPKGAVYALEQDHVNANILFAGTEYGVFVSMNEGGSWTKLSAGLPAAVNVRDIAIQERENDLVLATFGRGFYVLDNYAPLREMTQDLLAKDGHIFKIKDALMYNTWQPLGSLGSADKGFQGEMFFAADNPKRGATFTYYVKEGVSSLKAERSKKDAEAFKNGQVIPYPTLEELKAEESELPSFLIFTIKDQTGDIVSELRSPLRKGISEITWDMTYAGFGPVNERQASVTSSLPSSNVYVVPGNYTVSLSQNIKGEISELAGPVSFTVKDIDNKTIPADDWLAMANFKKKAMALMQAVNSTRSVLGEMNGKIASYKAAAKGFPARESNELIKEILVLENKVKALNIELNGDSDYGQLDMDGEYATSQRAQNAVYDIFGSTSNVTGTAKTNYDIAADEFAPILPKVKALVNEFIRMDVKLDQLGAPLTSGRLPNWKKQ</sequence>
<organism evidence="2 3">
    <name type="scientific">Roseivirga seohaensis subsp. aquiponti</name>
    <dbReference type="NCBI Taxonomy" id="1566026"/>
    <lineage>
        <taxon>Bacteria</taxon>
        <taxon>Pseudomonadati</taxon>
        <taxon>Bacteroidota</taxon>
        <taxon>Cytophagia</taxon>
        <taxon>Cytophagales</taxon>
        <taxon>Roseivirgaceae</taxon>
        <taxon>Roseivirga</taxon>
    </lineage>
</organism>
<dbReference type="PANTHER" id="PTHR43739">
    <property type="entry name" value="XYLOGLUCANASE (EUROFUNG)"/>
    <property type="match status" value="1"/>
</dbReference>
<dbReference type="InterPro" id="IPR015943">
    <property type="entry name" value="WD40/YVTN_repeat-like_dom_sf"/>
</dbReference>
<accession>A0A0L8AQI8</accession>
<keyword evidence="1" id="KW-0732">Signal</keyword>
<dbReference type="SUPFAM" id="SSF50939">
    <property type="entry name" value="Sialidases"/>
    <property type="match status" value="1"/>
</dbReference>
<dbReference type="SUPFAM" id="SSF110296">
    <property type="entry name" value="Oligoxyloglucan reducing end-specific cellobiohydrolase"/>
    <property type="match status" value="1"/>
</dbReference>
<name>A0A0L8AQI8_9BACT</name>
<feature type="chain" id="PRO_5005580295" evidence="1">
    <location>
        <begin position="26"/>
        <end position="1104"/>
    </location>
</feature>
<gene>
    <name evidence="2" type="ORF">OB69_00570</name>
</gene>
<proteinExistence type="predicted"/>
<dbReference type="PANTHER" id="PTHR43739:SF5">
    <property type="entry name" value="EXO-ALPHA-SIALIDASE"/>
    <property type="match status" value="1"/>
</dbReference>
<dbReference type="CDD" id="cd15482">
    <property type="entry name" value="Sialidase_non-viral"/>
    <property type="match status" value="2"/>
</dbReference>
<dbReference type="AlphaFoldDB" id="A0A0L8AQI8"/>
<dbReference type="Proteomes" id="UP000036908">
    <property type="component" value="Unassembled WGS sequence"/>
</dbReference>
<reference evidence="3" key="1">
    <citation type="submission" date="2014-11" db="EMBL/GenBank/DDBJ databases">
        <title>Genome sequencing of Roseivirga sp. D-25.</title>
        <authorList>
            <person name="Selvaratnam C."/>
            <person name="Thevarajoo S."/>
            <person name="Goh K.M."/>
            <person name="Eee R."/>
            <person name="Chan K.-G."/>
            <person name="Chong C.S."/>
        </authorList>
    </citation>
    <scope>NUCLEOTIDE SEQUENCE [LARGE SCALE GENOMIC DNA]</scope>
    <source>
        <strain evidence="3">D-25</strain>
    </source>
</reference>
<dbReference type="InterPro" id="IPR036278">
    <property type="entry name" value="Sialidase_sf"/>
</dbReference>
<dbReference type="RefSeq" id="WP_053221740.1">
    <property type="nucleotide sequence ID" value="NZ_JSVA01000001.1"/>
</dbReference>
<keyword evidence="3" id="KW-1185">Reference proteome</keyword>
<dbReference type="GO" id="GO:0016787">
    <property type="term" value="F:hydrolase activity"/>
    <property type="evidence" value="ECO:0007669"/>
    <property type="project" value="UniProtKB-KW"/>
</dbReference>
<dbReference type="Gene3D" id="2.130.10.10">
    <property type="entry name" value="YVTN repeat-like/Quinoprotein amine dehydrogenase"/>
    <property type="match status" value="4"/>
</dbReference>
<dbReference type="InterPro" id="IPR052025">
    <property type="entry name" value="Xyloglucanase_GH74"/>
</dbReference>
<feature type="signal peptide" evidence="1">
    <location>
        <begin position="1"/>
        <end position="25"/>
    </location>
</feature>
<comment type="caution">
    <text evidence="2">The sequence shown here is derived from an EMBL/GenBank/DDBJ whole genome shotgun (WGS) entry which is preliminary data.</text>
</comment>